<dbReference type="Pfam" id="PF08010">
    <property type="entry name" value="Phage_30_3"/>
    <property type="match status" value="1"/>
</dbReference>
<dbReference type="InterPro" id="IPR000014">
    <property type="entry name" value="PAS"/>
</dbReference>
<dbReference type="InterPro" id="IPR052155">
    <property type="entry name" value="Biofilm_reg_signaling"/>
</dbReference>
<keyword evidence="6" id="KW-1185">Reference proteome</keyword>
<dbReference type="InterPro" id="IPR000700">
    <property type="entry name" value="PAS-assoc_C"/>
</dbReference>
<dbReference type="InterPro" id="IPR012816">
    <property type="entry name" value="NADAR"/>
</dbReference>
<evidence type="ECO:0000259" key="4">
    <source>
        <dbReference type="PROSITE" id="PS50113"/>
    </source>
</evidence>
<dbReference type="PANTHER" id="PTHR44757">
    <property type="entry name" value="DIGUANYLATE CYCLASE DGCP"/>
    <property type="match status" value="1"/>
</dbReference>
<dbReference type="SMART" id="SM00091">
    <property type="entry name" value="PAS"/>
    <property type="match status" value="1"/>
</dbReference>
<organism evidence="5 6">
    <name type="scientific">Castellaniella hirudinis</name>
    <dbReference type="NCBI Taxonomy" id="1144617"/>
    <lineage>
        <taxon>Bacteria</taxon>
        <taxon>Pseudomonadati</taxon>
        <taxon>Pseudomonadota</taxon>
        <taxon>Betaproteobacteria</taxon>
        <taxon>Burkholderiales</taxon>
        <taxon>Alcaligenaceae</taxon>
        <taxon>Castellaniella</taxon>
    </lineage>
</organism>
<evidence type="ECO:0000259" key="3">
    <source>
        <dbReference type="PROSITE" id="PS50112"/>
    </source>
</evidence>
<comment type="catalytic activity">
    <reaction evidence="1">
        <text>5-amino-6-(5-phospho-D-ribosylamino)uracil + H2O = 5,6-diaminouracil + D-ribose 5-phosphate</text>
        <dbReference type="Rhea" id="RHEA:55020"/>
        <dbReference type="ChEBI" id="CHEBI:15377"/>
        <dbReference type="ChEBI" id="CHEBI:46252"/>
        <dbReference type="ChEBI" id="CHEBI:58453"/>
        <dbReference type="ChEBI" id="CHEBI:78346"/>
    </reaction>
</comment>
<accession>A0ABV8S288</accession>
<dbReference type="SUPFAM" id="SSF143990">
    <property type="entry name" value="YbiA-like"/>
    <property type="match status" value="1"/>
</dbReference>
<proteinExistence type="predicted"/>
<protein>
    <submittedName>
        <fullName evidence="5">PAS domain S-box protein</fullName>
    </submittedName>
</protein>
<dbReference type="Proteomes" id="UP001595756">
    <property type="component" value="Unassembled WGS sequence"/>
</dbReference>
<dbReference type="InterPro" id="IPR037238">
    <property type="entry name" value="YbiA-like_sf"/>
</dbReference>
<dbReference type="CDD" id="cd15457">
    <property type="entry name" value="NADAR"/>
    <property type="match status" value="1"/>
</dbReference>
<dbReference type="SMART" id="SM00086">
    <property type="entry name" value="PAC"/>
    <property type="match status" value="1"/>
</dbReference>
<dbReference type="InterPro" id="IPR013656">
    <property type="entry name" value="PAS_4"/>
</dbReference>
<dbReference type="PANTHER" id="PTHR44757:SF2">
    <property type="entry name" value="BIOFILM ARCHITECTURE MAINTENANCE PROTEIN MBAA"/>
    <property type="match status" value="1"/>
</dbReference>
<dbReference type="PROSITE" id="PS50112">
    <property type="entry name" value="PAS"/>
    <property type="match status" value="1"/>
</dbReference>
<dbReference type="Gene3D" id="3.30.450.20">
    <property type="entry name" value="PAS domain"/>
    <property type="match status" value="1"/>
</dbReference>
<reference evidence="6" key="1">
    <citation type="journal article" date="2019" name="Int. J. Syst. Evol. Microbiol.">
        <title>The Global Catalogue of Microorganisms (GCM) 10K type strain sequencing project: providing services to taxonomists for standard genome sequencing and annotation.</title>
        <authorList>
            <consortium name="The Broad Institute Genomics Platform"/>
            <consortium name="The Broad Institute Genome Sequencing Center for Infectious Disease"/>
            <person name="Wu L."/>
            <person name="Ma J."/>
        </authorList>
    </citation>
    <scope>NUCLEOTIDE SEQUENCE [LARGE SCALE GENOMIC DNA]</scope>
    <source>
        <strain evidence="6">CGMCC 1.19029</strain>
    </source>
</reference>
<feature type="domain" description="PAC" evidence="4">
    <location>
        <begin position="231"/>
        <end position="283"/>
    </location>
</feature>
<dbReference type="InterPro" id="IPR001610">
    <property type="entry name" value="PAC"/>
</dbReference>
<evidence type="ECO:0000313" key="6">
    <source>
        <dbReference type="Proteomes" id="UP001595756"/>
    </source>
</evidence>
<comment type="caution">
    <text evidence="5">The sequence shown here is derived from an EMBL/GenBank/DDBJ whole genome shotgun (WGS) entry which is preliminary data.</text>
</comment>
<dbReference type="PROSITE" id="PS50113">
    <property type="entry name" value="PAC"/>
    <property type="match status" value="1"/>
</dbReference>
<dbReference type="CDD" id="cd00130">
    <property type="entry name" value="PAS"/>
    <property type="match status" value="1"/>
</dbReference>
<evidence type="ECO:0000256" key="2">
    <source>
        <dbReference type="ARBA" id="ARBA00000751"/>
    </source>
</evidence>
<comment type="catalytic activity">
    <reaction evidence="2">
        <text>2,5-diamino-6-hydroxy-4-(5-phosphoribosylamino)-pyrimidine + H2O = 2,5,6-triamino-4-hydroxypyrimidine + D-ribose 5-phosphate</text>
        <dbReference type="Rhea" id="RHEA:23436"/>
        <dbReference type="ChEBI" id="CHEBI:15377"/>
        <dbReference type="ChEBI" id="CHEBI:58614"/>
        <dbReference type="ChEBI" id="CHEBI:78346"/>
        <dbReference type="ChEBI" id="CHEBI:137796"/>
    </reaction>
</comment>
<dbReference type="InterPro" id="IPR012596">
    <property type="entry name" value="Phage_T4_Y12G"/>
</dbReference>
<dbReference type="RefSeq" id="WP_376814098.1">
    <property type="nucleotide sequence ID" value="NZ_JBHSDY010000010.1"/>
</dbReference>
<dbReference type="Gene3D" id="1.10.357.40">
    <property type="entry name" value="YbiA-like"/>
    <property type="match status" value="1"/>
</dbReference>
<gene>
    <name evidence="5" type="ORF">ACFO0J_16135</name>
</gene>
<feature type="domain" description="PAS" evidence="3">
    <location>
        <begin position="159"/>
        <end position="224"/>
    </location>
</feature>
<name>A0ABV8S288_9BURK</name>
<dbReference type="SUPFAM" id="SSF55785">
    <property type="entry name" value="PYP-like sensor domain (PAS domain)"/>
    <property type="match status" value="1"/>
</dbReference>
<dbReference type="NCBIfam" id="TIGR00229">
    <property type="entry name" value="sensory_box"/>
    <property type="match status" value="1"/>
</dbReference>
<evidence type="ECO:0000313" key="5">
    <source>
        <dbReference type="EMBL" id="MFC4299573.1"/>
    </source>
</evidence>
<dbReference type="EMBL" id="JBHSDY010000010">
    <property type="protein sequence ID" value="MFC4299573.1"/>
    <property type="molecule type" value="Genomic_DNA"/>
</dbReference>
<sequence>MSRKTINVSFTSDDWRGVALSNFSLSPFEFEGRLLASVEGFIQGIKFPPGHASREQAFAASAWDAKACGQGAEKQFAYWDGTQLEFGSDAHHALVERALRARFAQHEGLRRVLASTQGLDIQHLTGESEPERTSMPAALFCRILTDIRDAVTAPGDLAERIVEQTSDALIYADHAGKIVRWNQAASRLFGFTPAEALGAGLDLIIPEHLRAAHWAGYDAALASGRMKLEGRPTLTRGLKKDGGKCYVEMTFALVKDAGGAAIGSVAMARDVTERVEAERARRAAAR</sequence>
<evidence type="ECO:0000256" key="1">
    <source>
        <dbReference type="ARBA" id="ARBA00000022"/>
    </source>
</evidence>
<dbReference type="Pfam" id="PF08448">
    <property type="entry name" value="PAS_4"/>
    <property type="match status" value="1"/>
</dbReference>
<dbReference type="InterPro" id="IPR035965">
    <property type="entry name" value="PAS-like_dom_sf"/>
</dbReference>